<proteinExistence type="predicted"/>
<protein>
    <submittedName>
        <fullName evidence="1">Uncharacterized protein</fullName>
    </submittedName>
</protein>
<sequence length="87" mass="9466">MASHETAAIGDYKTLERLLRGGEENPDGEDWYWGGSLAILQALVLRGVKLTKKDFAGDTNKQVAGFMGTKTVLSSLKGKLYNKYQGG</sequence>
<dbReference type="AlphaFoldDB" id="A0AAD9PZE6"/>
<dbReference type="Proteomes" id="UP001249851">
    <property type="component" value="Unassembled WGS sequence"/>
</dbReference>
<name>A0AAD9PZE6_ACRCE</name>
<evidence type="ECO:0000313" key="1">
    <source>
        <dbReference type="EMBL" id="KAK2551910.1"/>
    </source>
</evidence>
<comment type="caution">
    <text evidence="1">The sequence shown here is derived from an EMBL/GenBank/DDBJ whole genome shotgun (WGS) entry which is preliminary data.</text>
</comment>
<evidence type="ECO:0000313" key="2">
    <source>
        <dbReference type="Proteomes" id="UP001249851"/>
    </source>
</evidence>
<organism evidence="1 2">
    <name type="scientific">Acropora cervicornis</name>
    <name type="common">Staghorn coral</name>
    <dbReference type="NCBI Taxonomy" id="6130"/>
    <lineage>
        <taxon>Eukaryota</taxon>
        <taxon>Metazoa</taxon>
        <taxon>Cnidaria</taxon>
        <taxon>Anthozoa</taxon>
        <taxon>Hexacorallia</taxon>
        <taxon>Scleractinia</taxon>
        <taxon>Astrocoeniina</taxon>
        <taxon>Acroporidae</taxon>
        <taxon>Acropora</taxon>
    </lineage>
</organism>
<reference evidence="1" key="2">
    <citation type="journal article" date="2023" name="Science">
        <title>Genomic signatures of disease resistance in endangered staghorn corals.</title>
        <authorList>
            <person name="Vollmer S.V."/>
            <person name="Selwyn J.D."/>
            <person name="Despard B.A."/>
            <person name="Roesel C.L."/>
        </authorList>
    </citation>
    <scope>NUCLEOTIDE SEQUENCE</scope>
    <source>
        <strain evidence="1">K2</strain>
    </source>
</reference>
<reference evidence="1" key="1">
    <citation type="journal article" date="2023" name="G3 (Bethesda)">
        <title>Whole genome assembly and annotation of the endangered Caribbean coral Acropora cervicornis.</title>
        <authorList>
            <person name="Selwyn J.D."/>
            <person name="Vollmer S.V."/>
        </authorList>
    </citation>
    <scope>NUCLEOTIDE SEQUENCE</scope>
    <source>
        <strain evidence="1">K2</strain>
    </source>
</reference>
<keyword evidence="2" id="KW-1185">Reference proteome</keyword>
<accession>A0AAD9PZE6</accession>
<dbReference type="EMBL" id="JARQWQ010000092">
    <property type="protein sequence ID" value="KAK2551910.1"/>
    <property type="molecule type" value="Genomic_DNA"/>
</dbReference>
<gene>
    <name evidence="1" type="ORF">P5673_027157</name>
</gene>